<evidence type="ECO:0000256" key="1">
    <source>
        <dbReference type="SAM" id="SignalP"/>
    </source>
</evidence>
<dbReference type="GO" id="GO:0042597">
    <property type="term" value="C:periplasmic space"/>
    <property type="evidence" value="ECO:0007669"/>
    <property type="project" value="InterPro"/>
</dbReference>
<reference evidence="3" key="1">
    <citation type="submission" date="2018-10" db="EMBL/GenBank/DDBJ databases">
        <authorList>
            <person name="Peiro R."/>
            <person name="Begona"/>
            <person name="Cbmso G."/>
            <person name="Lopez M."/>
            <person name="Gonzalez S."/>
            <person name="Sacristan E."/>
            <person name="Castillo E."/>
        </authorList>
    </citation>
    <scope>NUCLEOTIDE SEQUENCE [LARGE SCALE GENOMIC DNA]</scope>
</reference>
<dbReference type="EMBL" id="UWOC01000034">
    <property type="protein sequence ID" value="VCU07526.1"/>
    <property type="molecule type" value="Genomic_DNA"/>
</dbReference>
<dbReference type="RefSeq" id="WP_129607719.1">
    <property type="nucleotide sequence ID" value="NZ_UWOC01000034.1"/>
</dbReference>
<evidence type="ECO:0008006" key="4">
    <source>
        <dbReference type="Google" id="ProtNLM"/>
    </source>
</evidence>
<dbReference type="AlphaFoldDB" id="A0A3S4BUD3"/>
<keyword evidence="1" id="KW-0732">Signal</keyword>
<evidence type="ECO:0000313" key="2">
    <source>
        <dbReference type="EMBL" id="VCU07526.1"/>
    </source>
</evidence>
<name>A0A3S4BUD3_9BRAD</name>
<dbReference type="Pfam" id="PF07813">
    <property type="entry name" value="LTXXQ"/>
    <property type="match status" value="1"/>
</dbReference>
<feature type="signal peptide" evidence="1">
    <location>
        <begin position="1"/>
        <end position="28"/>
    </location>
</feature>
<dbReference type="OrthoDB" id="7949978at2"/>
<sequence length="179" mass="19063">MSRPRSLSIATVAVTALGLFGSATIAAAQSVPAGASAPAEAARSTRAMVLLPGVMTGPGTLGTGGMRRLCDPRSVGLTQWRVSWIERVVQPKDAQIKALDDLKAASAKAVELFATACPRRAPRLQTATAQLEMMEKRLDTAIQAVRMVRPAFEAFYASLDATQKAKVDELGPKRSGWLW</sequence>
<dbReference type="InterPro" id="IPR012899">
    <property type="entry name" value="LTXXQ"/>
</dbReference>
<comment type="caution">
    <text evidence="2">The sequence shown here is derived from an EMBL/GenBank/DDBJ whole genome shotgun (WGS) entry which is preliminary data.</text>
</comment>
<dbReference type="Proteomes" id="UP000289200">
    <property type="component" value="Unassembled WGS sequence"/>
</dbReference>
<gene>
    <name evidence="2" type="ORF">RHODGE_RHODGE_00617</name>
</gene>
<evidence type="ECO:0000313" key="3">
    <source>
        <dbReference type="Proteomes" id="UP000289200"/>
    </source>
</evidence>
<accession>A0A3S4BUD3</accession>
<keyword evidence="3" id="KW-1185">Reference proteome</keyword>
<organism evidence="2 3">
    <name type="scientific">Rhodoplanes serenus</name>
    <dbReference type="NCBI Taxonomy" id="200615"/>
    <lineage>
        <taxon>Bacteria</taxon>
        <taxon>Pseudomonadati</taxon>
        <taxon>Pseudomonadota</taxon>
        <taxon>Alphaproteobacteria</taxon>
        <taxon>Hyphomicrobiales</taxon>
        <taxon>Nitrobacteraceae</taxon>
        <taxon>Rhodoplanes</taxon>
    </lineage>
</organism>
<protein>
    <recommendedName>
        <fullName evidence="4">LTXXQ motif family protein</fullName>
    </recommendedName>
</protein>
<proteinExistence type="predicted"/>
<feature type="chain" id="PRO_5018535089" description="LTXXQ motif family protein" evidence="1">
    <location>
        <begin position="29"/>
        <end position="179"/>
    </location>
</feature>